<evidence type="ECO:0000313" key="2">
    <source>
        <dbReference type="Proteomes" id="UP000004754"/>
    </source>
</evidence>
<dbReference type="eggNOG" id="COG1146">
    <property type="taxonomic scope" value="Bacteria"/>
</dbReference>
<gene>
    <name evidence="1" type="ORF">HMP0721_2431</name>
</gene>
<keyword evidence="2" id="KW-1185">Reference proteome</keyword>
<dbReference type="RefSeq" id="WP_006599852.1">
    <property type="nucleotide sequence ID" value="NZ_GL622359.1"/>
</dbReference>
<reference evidence="1 2" key="1">
    <citation type="submission" date="2010-12" db="EMBL/GenBank/DDBJ databases">
        <authorList>
            <person name="Muzny D."/>
            <person name="Qin X."/>
            <person name="Deng J."/>
            <person name="Jiang H."/>
            <person name="Liu Y."/>
            <person name="Qu J."/>
            <person name="Song X.-Z."/>
            <person name="Zhang L."/>
            <person name="Thornton R."/>
            <person name="Coyle M."/>
            <person name="Francisco L."/>
            <person name="Jackson L."/>
            <person name="Javaid M."/>
            <person name="Korchina V."/>
            <person name="Kovar C."/>
            <person name="Mata R."/>
            <person name="Mathew T."/>
            <person name="Ngo R."/>
            <person name="Nguyen L."/>
            <person name="Nguyen N."/>
            <person name="Okwuonu G."/>
            <person name="Ongeri F."/>
            <person name="Pham C."/>
            <person name="Simmons D."/>
            <person name="Wilczek-Boney K."/>
            <person name="Hale W."/>
            <person name="Jakkamsetti A."/>
            <person name="Pham P."/>
            <person name="Ruth R."/>
            <person name="San Lucas F."/>
            <person name="Warren J."/>
            <person name="Zhang J."/>
            <person name="Zhao Z."/>
            <person name="Zhou C."/>
            <person name="Zhu D."/>
            <person name="Lee S."/>
            <person name="Bess C."/>
            <person name="Blankenburg K."/>
            <person name="Forbes L."/>
            <person name="Fu Q."/>
            <person name="Gubbala S."/>
            <person name="Hirani K."/>
            <person name="Jayaseelan J.C."/>
            <person name="Lara F."/>
            <person name="Munidasa M."/>
            <person name="Palculict T."/>
            <person name="Patil S."/>
            <person name="Pu L.-L."/>
            <person name="Saada N."/>
            <person name="Tang L."/>
            <person name="Weissenberger G."/>
            <person name="Zhu Y."/>
            <person name="Hemphill L."/>
            <person name="Shang Y."/>
            <person name="Youmans B."/>
            <person name="Ayvaz T."/>
            <person name="Ross M."/>
            <person name="Santibanez J."/>
            <person name="Aqrawi P."/>
            <person name="Gross S."/>
            <person name="Joshi V."/>
            <person name="Fowler G."/>
            <person name="Nazareth L."/>
            <person name="Reid J."/>
            <person name="Worley K."/>
            <person name="Petrosino J."/>
            <person name="Highlander S."/>
            <person name="Gibbs R."/>
        </authorList>
    </citation>
    <scope>NUCLEOTIDE SEQUENCE [LARGE SCALE GENOMIC DNA]</scope>
    <source>
        <strain evidence="1 2">ATCC 23263</strain>
    </source>
</reference>
<organism evidence="1 2">
    <name type="scientific">Pseudoramibacter alactolyticus ATCC 23263</name>
    <dbReference type="NCBI Taxonomy" id="887929"/>
    <lineage>
        <taxon>Bacteria</taxon>
        <taxon>Bacillati</taxon>
        <taxon>Bacillota</taxon>
        <taxon>Clostridia</taxon>
        <taxon>Eubacteriales</taxon>
        <taxon>Eubacteriaceae</taxon>
        <taxon>Pseudoramibacter</taxon>
    </lineage>
</organism>
<protein>
    <submittedName>
        <fullName evidence="1">Uncharacterized protein</fullName>
    </submittedName>
</protein>
<dbReference type="EMBL" id="AEQN01000033">
    <property type="protein sequence ID" value="EFV00614.1"/>
    <property type="molecule type" value="Genomic_DNA"/>
</dbReference>
<dbReference type="STRING" id="887929.HMP0721_2431"/>
<dbReference type="Proteomes" id="UP000004754">
    <property type="component" value="Unassembled WGS sequence"/>
</dbReference>
<name>E6MK95_9FIRM</name>
<dbReference type="HOGENOM" id="CLU_1685053_0_0_9"/>
<comment type="caution">
    <text evidence="1">The sequence shown here is derived from an EMBL/GenBank/DDBJ whole genome shotgun (WGS) entry which is preliminary data.</text>
</comment>
<proteinExistence type="predicted"/>
<sequence>MFETYNKEYALSLLVNDGAKESWVNDIWSSFGRFVELPFNEVGMGHSDKEKRHVISITRTPWQNPDPRVILYSLYKFAEGCGGYYQFTLGRLLNHEIDSDGVSPTEIFGIDRDQMEKLLTGLSVNYPEFINASFTLDLDNITLRSEKTSQDVLTLF</sequence>
<accession>E6MK95</accession>
<evidence type="ECO:0000313" key="1">
    <source>
        <dbReference type="EMBL" id="EFV00614.1"/>
    </source>
</evidence>
<dbReference type="AlphaFoldDB" id="E6MK95"/>